<evidence type="ECO:0000313" key="2">
    <source>
        <dbReference type="Proteomes" id="UP000240912"/>
    </source>
</evidence>
<gene>
    <name evidence="1" type="ORF">C7T94_18160</name>
</gene>
<evidence type="ECO:0000313" key="1">
    <source>
        <dbReference type="EMBL" id="PST81794.1"/>
    </source>
</evidence>
<reference evidence="1 2" key="1">
    <citation type="submission" date="2018-03" db="EMBL/GenBank/DDBJ databases">
        <authorList>
            <person name="Keele B.F."/>
        </authorList>
    </citation>
    <scope>NUCLEOTIDE SEQUENCE [LARGE SCALE GENOMIC DNA]</scope>
    <source>
        <strain evidence="1 2">YL28-9</strain>
    </source>
</reference>
<organism evidence="1 2">
    <name type="scientific">Pedobacter yulinensis</name>
    <dbReference type="NCBI Taxonomy" id="2126353"/>
    <lineage>
        <taxon>Bacteria</taxon>
        <taxon>Pseudomonadati</taxon>
        <taxon>Bacteroidota</taxon>
        <taxon>Sphingobacteriia</taxon>
        <taxon>Sphingobacteriales</taxon>
        <taxon>Sphingobacteriaceae</taxon>
        <taxon>Pedobacter</taxon>
    </lineage>
</organism>
<accession>A0A2T3HH78</accession>
<dbReference type="Proteomes" id="UP000240912">
    <property type="component" value="Unassembled WGS sequence"/>
</dbReference>
<sequence>MDNKIKTTLAASLNRFATAEGLAPGNLENELTAAFSGEEGFLEKTAKFDAVMDEYPRFEALREVFFDLLMVNFFASDVQKLEDDYLESDEWAAIEEETIDRGTELLNLLLYIRECQDEGIDPELDDFLKEFLLVEDDEFQDEFAIYESLISNQELAETNIRQICEASARVDKGEELEDLFVPFLAFFHNPRGGEETLGELAAHSGNKGFETAVYALLTTYNR</sequence>
<name>A0A2T3HH78_9SPHI</name>
<dbReference type="OrthoDB" id="792024at2"/>
<proteinExistence type="predicted"/>
<dbReference type="RefSeq" id="WP_107217335.1">
    <property type="nucleotide sequence ID" value="NZ_KZ686272.1"/>
</dbReference>
<comment type="caution">
    <text evidence="1">The sequence shown here is derived from an EMBL/GenBank/DDBJ whole genome shotgun (WGS) entry which is preliminary data.</text>
</comment>
<dbReference type="AlphaFoldDB" id="A0A2T3HH78"/>
<keyword evidence="2" id="KW-1185">Reference proteome</keyword>
<dbReference type="EMBL" id="PYLS01000008">
    <property type="protein sequence ID" value="PST81794.1"/>
    <property type="molecule type" value="Genomic_DNA"/>
</dbReference>
<protein>
    <submittedName>
        <fullName evidence="1">Uncharacterized protein</fullName>
    </submittedName>
</protein>